<dbReference type="SUPFAM" id="SSF52972">
    <property type="entry name" value="ITPase-like"/>
    <property type="match status" value="1"/>
</dbReference>
<dbReference type="eggNOG" id="COG0424">
    <property type="taxonomic scope" value="Bacteria"/>
</dbReference>
<comment type="caution">
    <text evidence="4">Lacks conserved residue(s) required for the propagation of feature annotation.</text>
</comment>
<dbReference type="PANTHER" id="PTHR43213:SF5">
    <property type="entry name" value="BIFUNCTIONAL DTTP_UTP PYROPHOSPHATASE_METHYLTRANSFERASE PROTEIN-RELATED"/>
    <property type="match status" value="1"/>
</dbReference>
<sequence>MILLASRSKARRKLIKKCKPNAVFGVSEIDETRLDGESVEDYVFRLSYLKALMLYKKGLTVIGADTVIVLDGEVFGKPKDRNEAFWMLKSLSGKLHECFSGVSVISDSYSVSFFERALIKVDRLSDTDIEMYLETGEYKGRAAGYAIQGRASSFMRVIEGDKTTVIGLPMKRLCRVLKSSV</sequence>
<dbReference type="NCBIfam" id="TIGR00172">
    <property type="entry name" value="maf"/>
    <property type="match status" value="1"/>
</dbReference>
<dbReference type="PANTHER" id="PTHR43213">
    <property type="entry name" value="BIFUNCTIONAL DTTP/UTP PYROPHOSPHATASE/METHYLTRANSFERASE PROTEIN-RELATED"/>
    <property type="match status" value="1"/>
</dbReference>
<evidence type="ECO:0000313" key="6">
    <source>
        <dbReference type="Proteomes" id="UP000008139"/>
    </source>
</evidence>
<accession>F2LVG2</accession>
<dbReference type="InterPro" id="IPR029001">
    <property type="entry name" value="ITPase-like_fam"/>
</dbReference>
<dbReference type="RefSeq" id="WP_013681787.1">
    <property type="nucleotide sequence ID" value="NC_015318.1"/>
</dbReference>
<organism evidence="5 6">
    <name type="scientific">Hippea maritima (strain ATCC 700847 / DSM 10411 / MH2)</name>
    <dbReference type="NCBI Taxonomy" id="760142"/>
    <lineage>
        <taxon>Bacteria</taxon>
        <taxon>Pseudomonadati</taxon>
        <taxon>Campylobacterota</taxon>
        <taxon>Desulfurellia</taxon>
        <taxon>Desulfurellales</taxon>
        <taxon>Hippeaceae</taxon>
        <taxon>Hippea</taxon>
    </lineage>
</organism>
<dbReference type="InParanoid" id="F2LVG2"/>
<evidence type="ECO:0000256" key="4">
    <source>
        <dbReference type="HAMAP-Rule" id="MF_00528"/>
    </source>
</evidence>
<evidence type="ECO:0000256" key="3">
    <source>
        <dbReference type="ARBA" id="ARBA00023080"/>
    </source>
</evidence>
<dbReference type="EMBL" id="CP002606">
    <property type="protein sequence ID" value="AEA33746.1"/>
    <property type="molecule type" value="Genomic_DNA"/>
</dbReference>
<dbReference type="OrthoDB" id="9807767at2"/>
<dbReference type="GO" id="GO:0005737">
    <property type="term" value="C:cytoplasm"/>
    <property type="evidence" value="ECO:0007669"/>
    <property type="project" value="UniProtKB-SubCell"/>
</dbReference>
<dbReference type="FunCoup" id="F2LVG2">
    <property type="interactions" value="267"/>
</dbReference>
<keyword evidence="4" id="KW-0963">Cytoplasm</keyword>
<evidence type="ECO:0000256" key="2">
    <source>
        <dbReference type="ARBA" id="ARBA00022801"/>
    </source>
</evidence>
<comment type="catalytic activity">
    <reaction evidence="4">
        <text>a 2'-deoxyribonucleoside 5'-triphosphate + H2O = a 2'-deoxyribonucleoside 5'-phosphate + diphosphate + H(+)</text>
        <dbReference type="Rhea" id="RHEA:44644"/>
        <dbReference type="ChEBI" id="CHEBI:15377"/>
        <dbReference type="ChEBI" id="CHEBI:15378"/>
        <dbReference type="ChEBI" id="CHEBI:33019"/>
        <dbReference type="ChEBI" id="CHEBI:61560"/>
        <dbReference type="ChEBI" id="CHEBI:65317"/>
        <dbReference type="EC" id="3.6.1.9"/>
    </reaction>
</comment>
<dbReference type="CDD" id="cd00555">
    <property type="entry name" value="Maf"/>
    <property type="match status" value="1"/>
</dbReference>
<reference evidence="6" key="2">
    <citation type="submission" date="2011-03" db="EMBL/GenBank/DDBJ databases">
        <title>The complete genome of Hippea maritima DSM 10411.</title>
        <authorList>
            <consortium name="US DOE Joint Genome Institute (JGI-PGF)"/>
            <person name="Lucas S."/>
            <person name="Copeland A."/>
            <person name="Lapidus A."/>
            <person name="Bruce D."/>
            <person name="Goodwin L."/>
            <person name="Pitluck S."/>
            <person name="Peters L."/>
            <person name="Kyrpides N."/>
            <person name="Mavromatis K."/>
            <person name="Pagani I."/>
            <person name="Ivanova N."/>
            <person name="Mikhailova N."/>
            <person name="Lu M."/>
            <person name="Detter J.C."/>
            <person name="Tapia R."/>
            <person name="Han C."/>
            <person name="Land M."/>
            <person name="Hauser L."/>
            <person name="Markowitz V."/>
            <person name="Cheng J.-F."/>
            <person name="Hugenholtz P."/>
            <person name="Woyke T."/>
            <person name="Wu D."/>
            <person name="Spring S."/>
            <person name="Schroeder M."/>
            <person name="Brambilla E."/>
            <person name="Klenk H.-P."/>
            <person name="Eisen J.A."/>
        </authorList>
    </citation>
    <scope>NUCLEOTIDE SEQUENCE [LARGE SCALE GENOMIC DNA]</scope>
    <source>
        <strain evidence="6">ATCC 700847 / DSM 10411 / MH2</strain>
    </source>
</reference>
<comment type="catalytic activity">
    <reaction evidence="4">
        <text>a ribonucleoside 5'-triphosphate + H2O = a ribonucleoside 5'-phosphate + diphosphate + H(+)</text>
        <dbReference type="Rhea" id="RHEA:23996"/>
        <dbReference type="ChEBI" id="CHEBI:15377"/>
        <dbReference type="ChEBI" id="CHEBI:15378"/>
        <dbReference type="ChEBI" id="CHEBI:33019"/>
        <dbReference type="ChEBI" id="CHEBI:58043"/>
        <dbReference type="ChEBI" id="CHEBI:61557"/>
        <dbReference type="EC" id="3.6.1.9"/>
    </reaction>
</comment>
<dbReference type="InterPro" id="IPR003697">
    <property type="entry name" value="Maf-like"/>
</dbReference>
<protein>
    <recommendedName>
        <fullName evidence="4">Nucleoside triphosphate pyrophosphatase</fullName>
        <ecNumber evidence="4">3.6.1.9</ecNumber>
    </recommendedName>
    <alternativeName>
        <fullName evidence="4">Nucleotide pyrophosphatase</fullName>
        <shortName evidence="4">Nucleotide PPase</shortName>
    </alternativeName>
</protein>
<evidence type="ECO:0000313" key="5">
    <source>
        <dbReference type="EMBL" id="AEA33746.1"/>
    </source>
</evidence>
<dbReference type="AlphaFoldDB" id="F2LVG2"/>
<dbReference type="STRING" id="760142.Hipma_0776"/>
<feature type="active site" description="Proton acceptor" evidence="4">
    <location>
        <position position="65"/>
    </location>
</feature>
<dbReference type="Pfam" id="PF02545">
    <property type="entry name" value="Maf"/>
    <property type="match status" value="1"/>
</dbReference>
<dbReference type="PIRSF" id="PIRSF006305">
    <property type="entry name" value="Maf"/>
    <property type="match status" value="1"/>
</dbReference>
<reference evidence="5 6" key="1">
    <citation type="journal article" date="2011" name="Stand. Genomic Sci.">
        <title>Complete genome sequence of the thermophilic sulfur-reducer Hippea maritima type strain (MH(2)).</title>
        <authorList>
            <person name="Huntemann M."/>
            <person name="Lu M."/>
            <person name="Nolan M."/>
            <person name="Lapidus A."/>
            <person name="Lucas S."/>
            <person name="Hammon N."/>
            <person name="Deshpande S."/>
            <person name="Cheng J.F."/>
            <person name="Tapia R."/>
            <person name="Han C."/>
            <person name="Goodwin L."/>
            <person name="Pitluck S."/>
            <person name="Liolios K."/>
            <person name="Pagani I."/>
            <person name="Ivanova N."/>
            <person name="Ovchinikova G."/>
            <person name="Pati A."/>
            <person name="Chen A."/>
            <person name="Palaniappan K."/>
            <person name="Land M."/>
            <person name="Hauser L."/>
            <person name="Jeffries C.D."/>
            <person name="Detter J.C."/>
            <person name="Brambilla E.M."/>
            <person name="Rohde M."/>
            <person name="Spring S."/>
            <person name="Goker M."/>
            <person name="Woyke T."/>
            <person name="Bristow J."/>
            <person name="Eisen J.A."/>
            <person name="Markowitz V."/>
            <person name="Hugenholtz P."/>
            <person name="Kyrpides N.C."/>
            <person name="Klenk H.P."/>
            <person name="Mavromatis K."/>
        </authorList>
    </citation>
    <scope>NUCLEOTIDE SEQUENCE [LARGE SCALE GENOMIC DNA]</scope>
    <source>
        <strain evidence="6">ATCC 700847 / DSM 10411 / MH2</strain>
    </source>
</reference>
<dbReference type="EC" id="3.6.1.9" evidence="4"/>
<keyword evidence="3 4" id="KW-0546">Nucleotide metabolism</keyword>
<keyword evidence="6" id="KW-1185">Reference proteome</keyword>
<proteinExistence type="inferred from homology"/>
<comment type="subcellular location">
    <subcellularLocation>
        <location evidence="4">Cytoplasm</location>
    </subcellularLocation>
</comment>
<dbReference type="Proteomes" id="UP000008139">
    <property type="component" value="Chromosome"/>
</dbReference>
<name>F2LVG2_HIPMA</name>
<dbReference type="HAMAP" id="MF_00528">
    <property type="entry name" value="Maf"/>
    <property type="match status" value="1"/>
</dbReference>
<gene>
    <name evidence="5" type="ordered locus">Hipma_0776</name>
</gene>
<keyword evidence="2 4" id="KW-0378">Hydrolase</keyword>
<dbReference type="GO" id="GO:0047429">
    <property type="term" value="F:nucleoside triphosphate diphosphatase activity"/>
    <property type="evidence" value="ECO:0007669"/>
    <property type="project" value="UniProtKB-EC"/>
</dbReference>
<comment type="function">
    <text evidence="4">Nucleoside triphosphate pyrophosphatase. May have a dual role in cell division arrest and in preventing the incorporation of modified nucleotides into cellular nucleic acids.</text>
</comment>
<dbReference type="HOGENOM" id="CLU_040416_0_0_7"/>
<comment type="similarity">
    <text evidence="4">Belongs to the Maf family.</text>
</comment>
<comment type="cofactor">
    <cofactor evidence="1 4">
        <name>a divalent metal cation</name>
        <dbReference type="ChEBI" id="CHEBI:60240"/>
    </cofactor>
</comment>
<dbReference type="GO" id="GO:0009117">
    <property type="term" value="P:nucleotide metabolic process"/>
    <property type="evidence" value="ECO:0007669"/>
    <property type="project" value="UniProtKB-KW"/>
</dbReference>
<dbReference type="Gene3D" id="3.90.950.10">
    <property type="match status" value="1"/>
</dbReference>
<dbReference type="KEGG" id="hmr:Hipma_0776"/>
<evidence type="ECO:0000256" key="1">
    <source>
        <dbReference type="ARBA" id="ARBA00001968"/>
    </source>
</evidence>